<evidence type="ECO:0000259" key="7">
    <source>
        <dbReference type="Pfam" id="PF08281"/>
    </source>
</evidence>
<keyword evidence="4 5" id="KW-0804">Transcription</keyword>
<dbReference type="PANTHER" id="PTHR47756:SF1">
    <property type="entry name" value="BLL0085 PROTEIN"/>
    <property type="match status" value="1"/>
</dbReference>
<dbReference type="InterPro" id="IPR013249">
    <property type="entry name" value="RNA_pol_sigma70_r4_t2"/>
</dbReference>
<keyword evidence="5" id="KW-0238">DNA-binding</keyword>
<dbReference type="GO" id="GO:0006950">
    <property type="term" value="P:response to stress"/>
    <property type="evidence" value="ECO:0007669"/>
    <property type="project" value="UniProtKB-ARBA"/>
</dbReference>
<dbReference type="InterPro" id="IPR013325">
    <property type="entry name" value="RNA_pol_sigma_r2"/>
</dbReference>
<dbReference type="SUPFAM" id="SSF88659">
    <property type="entry name" value="Sigma3 and sigma4 domains of RNA polymerase sigma factors"/>
    <property type="match status" value="1"/>
</dbReference>
<evidence type="ECO:0000256" key="4">
    <source>
        <dbReference type="ARBA" id="ARBA00023163"/>
    </source>
</evidence>
<dbReference type="InterPro" id="IPR007627">
    <property type="entry name" value="RNA_pol_sigma70_r2"/>
</dbReference>
<evidence type="ECO:0000256" key="3">
    <source>
        <dbReference type="ARBA" id="ARBA00023082"/>
    </source>
</evidence>
<keyword evidence="2 5" id="KW-0805">Transcription regulation</keyword>
<dbReference type="STRING" id="261654.GA0070611_5644"/>
<dbReference type="Pfam" id="PF20239">
    <property type="entry name" value="DUF6596"/>
    <property type="match status" value="1"/>
</dbReference>
<dbReference type="PATRIC" id="fig|261654.4.peg.5718"/>
<dbReference type="GO" id="GO:0016987">
    <property type="term" value="F:sigma factor activity"/>
    <property type="evidence" value="ECO:0007669"/>
    <property type="project" value="UniProtKB-KW"/>
</dbReference>
<feature type="domain" description="RNA polymerase sigma-70 region 2" evidence="6">
    <location>
        <begin position="18"/>
        <end position="79"/>
    </location>
</feature>
<protein>
    <recommendedName>
        <fullName evidence="5">RNA polymerase sigma factor</fullName>
    </recommendedName>
</protein>
<dbReference type="EMBL" id="LT594323">
    <property type="protein sequence ID" value="SBT52454.1"/>
    <property type="molecule type" value="Genomic_DNA"/>
</dbReference>
<organism evidence="9 10">
    <name type="scientific">Micromonospora auratinigra</name>
    <dbReference type="NCBI Taxonomy" id="261654"/>
    <lineage>
        <taxon>Bacteria</taxon>
        <taxon>Bacillati</taxon>
        <taxon>Actinomycetota</taxon>
        <taxon>Actinomycetes</taxon>
        <taxon>Micromonosporales</taxon>
        <taxon>Micromonosporaceae</taxon>
        <taxon>Micromonospora</taxon>
    </lineage>
</organism>
<keyword evidence="10" id="KW-1185">Reference proteome</keyword>
<dbReference type="Proteomes" id="UP000199385">
    <property type="component" value="Chromosome I"/>
</dbReference>
<dbReference type="InterPro" id="IPR013324">
    <property type="entry name" value="RNA_pol_sigma_r3/r4-like"/>
</dbReference>
<evidence type="ECO:0000256" key="1">
    <source>
        <dbReference type="ARBA" id="ARBA00010641"/>
    </source>
</evidence>
<evidence type="ECO:0000313" key="9">
    <source>
        <dbReference type="EMBL" id="SBT52454.1"/>
    </source>
</evidence>
<dbReference type="InterPro" id="IPR014284">
    <property type="entry name" value="RNA_pol_sigma-70_dom"/>
</dbReference>
<dbReference type="Gene3D" id="1.10.10.10">
    <property type="entry name" value="Winged helix-like DNA-binding domain superfamily/Winged helix DNA-binding domain"/>
    <property type="match status" value="1"/>
</dbReference>
<dbReference type="RefSeq" id="WP_091670992.1">
    <property type="nucleotide sequence ID" value="NZ_LT594323.1"/>
</dbReference>
<sequence>MSDPDVRRSVDTVWRMEAGRVIAAIAAVVRDVGLAEELAQDALVAALQRWPHDGVPANPGAWLVTVGKRRAVDALRREQTRRRTLAELGRDLDDQVTDDLDAGERIEDDLLRLIFVACHPVLSPIARAALTLRLLGGLSTGEIARAFLTTEPTVGQRITRAKQTLATAKVPFEVPGPAERADRLDSVLEVVYLIFNEGYAATAGDDWMRPTLCQEALRLARLLQGLMPDEPEVHGLAALLEIQASRTRARTGPDGEPVLLNDQDRSRWDRILIGRGLAALDRARTADPGPYALQAEIAACHARARTPAETDWARIADRYAELARLVPSPVIELNRAVAVAQAHGPAAGLALARALADEPALAGYHLLPSVLGDLLFKLGRHDEARAEFARAAALTGNARERALLLERAAACGAEKL</sequence>
<dbReference type="Pfam" id="PF08281">
    <property type="entry name" value="Sigma70_r4_2"/>
    <property type="match status" value="1"/>
</dbReference>
<evidence type="ECO:0000259" key="6">
    <source>
        <dbReference type="Pfam" id="PF04542"/>
    </source>
</evidence>
<evidence type="ECO:0000256" key="5">
    <source>
        <dbReference type="RuleBase" id="RU000716"/>
    </source>
</evidence>
<dbReference type="GO" id="GO:0003677">
    <property type="term" value="F:DNA binding"/>
    <property type="evidence" value="ECO:0007669"/>
    <property type="project" value="UniProtKB-KW"/>
</dbReference>
<dbReference type="Gene3D" id="1.10.1740.10">
    <property type="match status" value="1"/>
</dbReference>
<accession>A0A1A9A7K1</accession>
<feature type="domain" description="RNA polymerase sigma factor 70 region 4 type 2" evidence="7">
    <location>
        <begin position="114"/>
        <end position="165"/>
    </location>
</feature>
<comment type="similarity">
    <text evidence="1 5">Belongs to the sigma-70 factor family. ECF subfamily.</text>
</comment>
<proteinExistence type="inferred from homology"/>
<keyword evidence="3 5" id="KW-0731">Sigma factor</keyword>
<dbReference type="OrthoDB" id="3206561at2"/>
<dbReference type="Pfam" id="PF04542">
    <property type="entry name" value="Sigma70_r2"/>
    <property type="match status" value="1"/>
</dbReference>
<name>A0A1A9A7K1_9ACTN</name>
<dbReference type="PANTHER" id="PTHR47756">
    <property type="entry name" value="BLL6612 PROTEIN-RELATED"/>
    <property type="match status" value="1"/>
</dbReference>
<dbReference type="InterPro" id="IPR000838">
    <property type="entry name" value="RNA_pol_sigma70_ECF_CS"/>
</dbReference>
<dbReference type="SUPFAM" id="SSF88946">
    <property type="entry name" value="Sigma2 domain of RNA polymerase sigma factors"/>
    <property type="match status" value="1"/>
</dbReference>
<evidence type="ECO:0000256" key="2">
    <source>
        <dbReference type="ARBA" id="ARBA00023015"/>
    </source>
</evidence>
<evidence type="ECO:0000313" key="10">
    <source>
        <dbReference type="Proteomes" id="UP000199385"/>
    </source>
</evidence>
<dbReference type="InterPro" id="IPR036388">
    <property type="entry name" value="WH-like_DNA-bd_sf"/>
</dbReference>
<dbReference type="InterPro" id="IPR046531">
    <property type="entry name" value="DUF6596"/>
</dbReference>
<dbReference type="AlphaFoldDB" id="A0A1A9A7K1"/>
<dbReference type="GO" id="GO:0006352">
    <property type="term" value="P:DNA-templated transcription initiation"/>
    <property type="evidence" value="ECO:0007669"/>
    <property type="project" value="InterPro"/>
</dbReference>
<feature type="domain" description="DUF6596" evidence="8">
    <location>
        <begin position="183"/>
        <end position="283"/>
    </location>
</feature>
<evidence type="ECO:0000259" key="8">
    <source>
        <dbReference type="Pfam" id="PF20239"/>
    </source>
</evidence>
<reference evidence="10" key="1">
    <citation type="submission" date="2016-06" db="EMBL/GenBank/DDBJ databases">
        <authorList>
            <person name="Varghese N."/>
            <person name="Submissions Spin"/>
        </authorList>
    </citation>
    <scope>NUCLEOTIDE SEQUENCE [LARGE SCALE GENOMIC DNA]</scope>
    <source>
        <strain evidence="10">DSM 44815</strain>
    </source>
</reference>
<dbReference type="PROSITE" id="PS01063">
    <property type="entry name" value="SIGMA70_ECF"/>
    <property type="match status" value="1"/>
</dbReference>
<gene>
    <name evidence="9" type="ORF">GA0070611_5644</name>
</gene>
<dbReference type="NCBIfam" id="TIGR02937">
    <property type="entry name" value="sigma70-ECF"/>
    <property type="match status" value="1"/>
</dbReference>